<evidence type="ECO:0000256" key="7">
    <source>
        <dbReference type="SAM" id="SignalP"/>
    </source>
</evidence>
<dbReference type="AlphaFoldDB" id="A0A1I2SV83"/>
<protein>
    <submittedName>
        <fullName evidence="9">Cobalt/nickel transport protein</fullName>
    </submittedName>
</protein>
<keyword evidence="7" id="KW-0732">Signal</keyword>
<keyword evidence="4 6" id="KW-1133">Transmembrane helix</keyword>
<feature type="transmembrane region" description="Helical" evidence="6">
    <location>
        <begin position="65"/>
        <end position="85"/>
    </location>
</feature>
<dbReference type="InterPro" id="IPR025937">
    <property type="entry name" value="PDGLE_dom"/>
</dbReference>
<evidence type="ECO:0000256" key="3">
    <source>
        <dbReference type="ARBA" id="ARBA00022692"/>
    </source>
</evidence>
<evidence type="ECO:0000313" key="9">
    <source>
        <dbReference type="EMBL" id="SFG56600.1"/>
    </source>
</evidence>
<proteinExistence type="predicted"/>
<evidence type="ECO:0000256" key="4">
    <source>
        <dbReference type="ARBA" id="ARBA00022989"/>
    </source>
</evidence>
<dbReference type="GO" id="GO:0005886">
    <property type="term" value="C:plasma membrane"/>
    <property type="evidence" value="ECO:0007669"/>
    <property type="project" value="UniProtKB-SubCell"/>
</dbReference>
<gene>
    <name evidence="9" type="ORF">SAMN05660649_02019</name>
</gene>
<dbReference type="PROSITE" id="PS51257">
    <property type="entry name" value="PROKAR_LIPOPROTEIN"/>
    <property type="match status" value="1"/>
</dbReference>
<feature type="chain" id="PRO_5039408012" evidence="7">
    <location>
        <begin position="23"/>
        <end position="94"/>
    </location>
</feature>
<name>A0A1I2SV83_9FIRM</name>
<evidence type="ECO:0000256" key="1">
    <source>
        <dbReference type="ARBA" id="ARBA00004236"/>
    </source>
</evidence>
<sequence>MSNTVKVFIAAIIVAACLSPFASSFPDGLEKVAKDKGFLDKGEGKEIISSPIPDYALPGVHNEGLATSTAGVLGTVLTFGAAYGLGKLVRKKGN</sequence>
<evidence type="ECO:0000256" key="6">
    <source>
        <dbReference type="SAM" id="Phobius"/>
    </source>
</evidence>
<feature type="domain" description="PDGLE" evidence="8">
    <location>
        <begin position="7"/>
        <end position="91"/>
    </location>
</feature>
<comment type="subcellular location">
    <subcellularLocation>
        <location evidence="1">Cell membrane</location>
    </subcellularLocation>
</comment>
<dbReference type="Pfam" id="PF13190">
    <property type="entry name" value="PDGLE"/>
    <property type="match status" value="1"/>
</dbReference>
<dbReference type="STRING" id="341036.SAMN05660649_02019"/>
<organism evidence="9 10">
    <name type="scientific">Desulfotruncus arcticus DSM 17038</name>
    <dbReference type="NCBI Taxonomy" id="1121424"/>
    <lineage>
        <taxon>Bacteria</taxon>
        <taxon>Bacillati</taxon>
        <taxon>Bacillota</taxon>
        <taxon>Clostridia</taxon>
        <taxon>Eubacteriales</taxon>
        <taxon>Desulfallaceae</taxon>
        <taxon>Desulfotruncus</taxon>
    </lineage>
</organism>
<feature type="signal peptide" evidence="7">
    <location>
        <begin position="1"/>
        <end position="22"/>
    </location>
</feature>
<reference evidence="10" key="1">
    <citation type="submission" date="2016-10" db="EMBL/GenBank/DDBJ databases">
        <authorList>
            <person name="Varghese N."/>
            <person name="Submissions S."/>
        </authorList>
    </citation>
    <scope>NUCLEOTIDE SEQUENCE [LARGE SCALE GENOMIC DNA]</scope>
    <source>
        <strain evidence="10">DSM 17038</strain>
    </source>
</reference>
<evidence type="ECO:0000256" key="5">
    <source>
        <dbReference type="ARBA" id="ARBA00023136"/>
    </source>
</evidence>
<dbReference type="OrthoDB" id="1725146at2"/>
<keyword evidence="3 6" id="KW-0812">Transmembrane</keyword>
<evidence type="ECO:0000256" key="2">
    <source>
        <dbReference type="ARBA" id="ARBA00022475"/>
    </source>
</evidence>
<dbReference type="RefSeq" id="WP_092471221.1">
    <property type="nucleotide sequence ID" value="NZ_FOOX01000006.1"/>
</dbReference>
<accession>A0A1I2SV83</accession>
<dbReference type="Proteomes" id="UP000199337">
    <property type="component" value="Unassembled WGS sequence"/>
</dbReference>
<evidence type="ECO:0000259" key="8">
    <source>
        <dbReference type="Pfam" id="PF13190"/>
    </source>
</evidence>
<keyword evidence="2" id="KW-1003">Cell membrane</keyword>
<keyword evidence="10" id="KW-1185">Reference proteome</keyword>
<evidence type="ECO:0000313" key="10">
    <source>
        <dbReference type="Proteomes" id="UP000199337"/>
    </source>
</evidence>
<dbReference type="EMBL" id="FOOX01000006">
    <property type="protein sequence ID" value="SFG56600.1"/>
    <property type="molecule type" value="Genomic_DNA"/>
</dbReference>
<keyword evidence="5 6" id="KW-0472">Membrane</keyword>